<organism evidence="2 3">
    <name type="scientific">Collybia nuda</name>
    <dbReference type="NCBI Taxonomy" id="64659"/>
    <lineage>
        <taxon>Eukaryota</taxon>
        <taxon>Fungi</taxon>
        <taxon>Dikarya</taxon>
        <taxon>Basidiomycota</taxon>
        <taxon>Agaricomycotina</taxon>
        <taxon>Agaricomycetes</taxon>
        <taxon>Agaricomycetidae</taxon>
        <taxon>Agaricales</taxon>
        <taxon>Tricholomatineae</taxon>
        <taxon>Clitocybaceae</taxon>
        <taxon>Collybia</taxon>
    </lineage>
</organism>
<evidence type="ECO:0000313" key="3">
    <source>
        <dbReference type="Proteomes" id="UP000807353"/>
    </source>
</evidence>
<name>A0A9P5XQ72_9AGAR</name>
<gene>
    <name evidence="2" type="ORF">BDZ94DRAFT_1316118</name>
</gene>
<dbReference type="EMBL" id="MU150620">
    <property type="protein sequence ID" value="KAF9455553.1"/>
    <property type="molecule type" value="Genomic_DNA"/>
</dbReference>
<dbReference type="Proteomes" id="UP000807353">
    <property type="component" value="Unassembled WGS sequence"/>
</dbReference>
<evidence type="ECO:0000313" key="2">
    <source>
        <dbReference type="EMBL" id="KAF9455553.1"/>
    </source>
</evidence>
<feature type="non-terminal residue" evidence="2">
    <location>
        <position position="328"/>
    </location>
</feature>
<reference evidence="2" key="1">
    <citation type="submission" date="2020-11" db="EMBL/GenBank/DDBJ databases">
        <authorList>
            <consortium name="DOE Joint Genome Institute"/>
            <person name="Ahrendt S."/>
            <person name="Riley R."/>
            <person name="Andreopoulos W."/>
            <person name="Labutti K."/>
            <person name="Pangilinan J."/>
            <person name="Ruiz-Duenas F.J."/>
            <person name="Barrasa J.M."/>
            <person name="Sanchez-Garcia M."/>
            <person name="Camarero S."/>
            <person name="Miyauchi S."/>
            <person name="Serrano A."/>
            <person name="Linde D."/>
            <person name="Babiker R."/>
            <person name="Drula E."/>
            <person name="Ayuso-Fernandez I."/>
            <person name="Pacheco R."/>
            <person name="Padilla G."/>
            <person name="Ferreira P."/>
            <person name="Barriuso J."/>
            <person name="Kellner H."/>
            <person name="Castanera R."/>
            <person name="Alfaro M."/>
            <person name="Ramirez L."/>
            <person name="Pisabarro A.G."/>
            <person name="Kuo A."/>
            <person name="Tritt A."/>
            <person name="Lipzen A."/>
            <person name="He G."/>
            <person name="Yan M."/>
            <person name="Ng V."/>
            <person name="Cullen D."/>
            <person name="Martin F."/>
            <person name="Rosso M.-N."/>
            <person name="Henrissat B."/>
            <person name="Hibbett D."/>
            <person name="Martinez A.T."/>
            <person name="Grigoriev I.V."/>
        </authorList>
    </citation>
    <scope>NUCLEOTIDE SEQUENCE</scope>
    <source>
        <strain evidence="2">CBS 247.69</strain>
    </source>
</reference>
<accession>A0A9P5XQ72</accession>
<dbReference type="OrthoDB" id="2523927at2759"/>
<protein>
    <submittedName>
        <fullName evidence="2">Uncharacterized protein</fullName>
    </submittedName>
</protein>
<sequence length="328" mass="37005">MHQFTHDEILDEIHKLFDWNPPLLSLDPSTRPKLIPPSSFYYDHLDQKLSLREITLMPDLIPNLSKTVDRVLQDIKEQEITLPPVVVGDMFPSVKFREAQIYDDPITDAHSVGQAYQRTTGHHCKLVSSMLFLSPRSPSWRGFYTWGSVEPGSKTNPGLDQTRALHLKNRVNSDGVVTIDDVWKSIHGETRATLQHIIQQSPVLALWEIFASTPSNANLLKILGEPRVIVRQESATITKQILPELRLPDKPDAVKFPWGTPMSALSGKTPASVSSDTLDEERLKIPHKRSFRPQKGAIIKNLDIQSEEHTGAITLPKKTEPTRETLSE</sequence>
<feature type="region of interest" description="Disordered" evidence="1">
    <location>
        <begin position="309"/>
        <end position="328"/>
    </location>
</feature>
<feature type="compositionally biased region" description="Basic and acidic residues" evidence="1">
    <location>
        <begin position="317"/>
        <end position="328"/>
    </location>
</feature>
<proteinExistence type="predicted"/>
<dbReference type="AlphaFoldDB" id="A0A9P5XQ72"/>
<keyword evidence="3" id="KW-1185">Reference proteome</keyword>
<comment type="caution">
    <text evidence="2">The sequence shown here is derived from an EMBL/GenBank/DDBJ whole genome shotgun (WGS) entry which is preliminary data.</text>
</comment>
<evidence type="ECO:0000256" key="1">
    <source>
        <dbReference type="SAM" id="MobiDB-lite"/>
    </source>
</evidence>